<dbReference type="AlphaFoldDB" id="A0A6U4E444"/>
<keyword evidence="1" id="KW-0472">Membrane</keyword>
<reference evidence="2" key="1">
    <citation type="submission" date="2021-01" db="EMBL/GenBank/DDBJ databases">
        <authorList>
            <person name="Corre E."/>
            <person name="Pelletier E."/>
            <person name="Niang G."/>
            <person name="Scheremetjew M."/>
            <person name="Finn R."/>
            <person name="Kale V."/>
            <person name="Holt S."/>
            <person name="Cochrane G."/>
            <person name="Meng A."/>
            <person name="Brown T."/>
            <person name="Cohen L."/>
        </authorList>
    </citation>
    <scope>NUCLEOTIDE SEQUENCE</scope>
    <source>
        <strain evidence="2">CCMP3303</strain>
    </source>
</reference>
<evidence type="ECO:0000313" key="2">
    <source>
        <dbReference type="EMBL" id="CAD8381214.1"/>
    </source>
</evidence>
<sequence length="186" mass="20884">MGIDVMPPKDTEEPPKTRLLHESLNKIPQGPRFGISGALCNVIFIAGFNACVEAFESPDMPASRIYSLFYCAYIPVGHAINSLLVFGWPEKYLPSLMSNAPIGLTAMMLGTILTGYFDRINFEHIADQFLINNFYWAGFTEPEPDEERSEFYSSIMVMIITGVWSYLLSMWVNAAPAKKKLEGKEL</sequence>
<feature type="transmembrane region" description="Helical" evidence="1">
    <location>
        <begin position="33"/>
        <end position="55"/>
    </location>
</feature>
<keyword evidence="1" id="KW-0812">Transmembrane</keyword>
<name>A0A6U4E444_9STRA</name>
<gene>
    <name evidence="2" type="ORF">MPOL1434_LOCUS11423</name>
</gene>
<feature type="transmembrane region" description="Helical" evidence="1">
    <location>
        <begin position="67"/>
        <end position="88"/>
    </location>
</feature>
<evidence type="ECO:0000256" key="1">
    <source>
        <dbReference type="SAM" id="Phobius"/>
    </source>
</evidence>
<proteinExistence type="predicted"/>
<feature type="transmembrane region" description="Helical" evidence="1">
    <location>
        <begin position="151"/>
        <end position="172"/>
    </location>
</feature>
<dbReference type="EMBL" id="HBEJ01019578">
    <property type="protein sequence ID" value="CAD8381214.1"/>
    <property type="molecule type" value="Transcribed_RNA"/>
</dbReference>
<organism evidence="2">
    <name type="scientific">Minutocellus polymorphus</name>
    <dbReference type="NCBI Taxonomy" id="265543"/>
    <lineage>
        <taxon>Eukaryota</taxon>
        <taxon>Sar</taxon>
        <taxon>Stramenopiles</taxon>
        <taxon>Ochrophyta</taxon>
        <taxon>Bacillariophyta</taxon>
        <taxon>Mediophyceae</taxon>
        <taxon>Cymatosirophycidae</taxon>
        <taxon>Cymatosirales</taxon>
        <taxon>Cymatosiraceae</taxon>
        <taxon>Minutocellus</taxon>
    </lineage>
</organism>
<keyword evidence="1" id="KW-1133">Transmembrane helix</keyword>
<accession>A0A6U4E444</accession>
<feature type="transmembrane region" description="Helical" evidence="1">
    <location>
        <begin position="100"/>
        <end position="117"/>
    </location>
</feature>
<protein>
    <submittedName>
        <fullName evidence="2">Uncharacterized protein</fullName>
    </submittedName>
</protein>